<evidence type="ECO:0000313" key="3">
    <source>
        <dbReference type="EMBL" id="OGI69508.1"/>
    </source>
</evidence>
<feature type="repeat" description="TPR" evidence="1">
    <location>
        <begin position="591"/>
        <end position="624"/>
    </location>
</feature>
<feature type="transmembrane region" description="Helical" evidence="2">
    <location>
        <begin position="70"/>
        <end position="90"/>
    </location>
</feature>
<dbReference type="STRING" id="1801743.A2824_03525"/>
<name>A0A1F6VIW8_9BACT</name>
<feature type="transmembrane region" description="Helical" evidence="2">
    <location>
        <begin position="40"/>
        <end position="58"/>
    </location>
</feature>
<feature type="transmembrane region" description="Helical" evidence="2">
    <location>
        <begin position="350"/>
        <end position="369"/>
    </location>
</feature>
<reference evidence="3 4" key="1">
    <citation type="journal article" date="2016" name="Nat. Commun.">
        <title>Thousands of microbial genomes shed light on interconnected biogeochemical processes in an aquifer system.</title>
        <authorList>
            <person name="Anantharaman K."/>
            <person name="Brown C.T."/>
            <person name="Hug L.A."/>
            <person name="Sharon I."/>
            <person name="Castelle C.J."/>
            <person name="Probst A.J."/>
            <person name="Thomas B.C."/>
            <person name="Singh A."/>
            <person name="Wilkins M.J."/>
            <person name="Karaoz U."/>
            <person name="Brodie E.L."/>
            <person name="Williams K.H."/>
            <person name="Hubbard S.S."/>
            <person name="Banfield J.F."/>
        </authorList>
    </citation>
    <scope>NUCLEOTIDE SEQUENCE [LARGE SCALE GENOMIC DNA]</scope>
</reference>
<feature type="transmembrane region" description="Helical" evidence="2">
    <location>
        <begin position="178"/>
        <end position="197"/>
    </location>
</feature>
<feature type="transmembrane region" description="Helical" evidence="2">
    <location>
        <begin position="102"/>
        <end position="122"/>
    </location>
</feature>
<feature type="transmembrane region" description="Helical" evidence="2">
    <location>
        <begin position="381"/>
        <end position="401"/>
    </location>
</feature>
<feature type="transmembrane region" description="Helical" evidence="2">
    <location>
        <begin position="209"/>
        <end position="238"/>
    </location>
</feature>
<feature type="transmembrane region" description="Helical" evidence="2">
    <location>
        <begin position="439"/>
        <end position="460"/>
    </location>
</feature>
<dbReference type="SUPFAM" id="SSF48452">
    <property type="entry name" value="TPR-like"/>
    <property type="match status" value="1"/>
</dbReference>
<evidence type="ECO:0000313" key="4">
    <source>
        <dbReference type="Proteomes" id="UP000178059"/>
    </source>
</evidence>
<evidence type="ECO:0000256" key="2">
    <source>
        <dbReference type="SAM" id="Phobius"/>
    </source>
</evidence>
<dbReference type="Gene3D" id="1.25.40.10">
    <property type="entry name" value="Tetratricopeptide repeat domain"/>
    <property type="match status" value="1"/>
</dbReference>
<keyword evidence="2" id="KW-1133">Transmembrane helix</keyword>
<dbReference type="PANTHER" id="PTHR37422">
    <property type="entry name" value="TEICHURONIC ACID BIOSYNTHESIS PROTEIN TUAE"/>
    <property type="match status" value="1"/>
</dbReference>
<comment type="caution">
    <text evidence="3">The sequence shown here is derived from an EMBL/GenBank/DDBJ whole genome shotgun (WGS) entry which is preliminary data.</text>
</comment>
<dbReference type="InterPro" id="IPR019734">
    <property type="entry name" value="TPR_rpt"/>
</dbReference>
<feature type="transmembrane region" description="Helical" evidence="2">
    <location>
        <begin position="250"/>
        <end position="274"/>
    </location>
</feature>
<protein>
    <submittedName>
        <fullName evidence="3">Uncharacterized protein</fullName>
    </submittedName>
</protein>
<feature type="transmembrane region" description="Helical" evidence="2">
    <location>
        <begin position="134"/>
        <end position="158"/>
    </location>
</feature>
<dbReference type="Proteomes" id="UP000178059">
    <property type="component" value="Unassembled WGS sequence"/>
</dbReference>
<keyword evidence="1" id="KW-0802">TPR repeat</keyword>
<keyword evidence="2" id="KW-0812">Transmembrane</keyword>
<feature type="transmembrane region" description="Helical" evidence="2">
    <location>
        <begin position="12"/>
        <end position="34"/>
    </location>
</feature>
<sequence length="651" mass="71324">MKNQGVIDKISYYSFLVTIFLLPFFFLPAFQFSLGVSKGFLFSIGILLSLFFWLLARIIEGKISVPKSGILLSSLVLAAVYLLASLLSPAKTISLWGQGFEVDTFVSILTFVLAMFLASVFFSAEKKRIFDLQILLVLSFALLSVFWILDMIFGFSASWPAFFGNSGSGNLFGSFNDLAIFAGLVAIISLIALESLLLTKYSRLTAGLVLLLSLFTAAAIGFQAVWLAIGVLALIFFIYRMSNVSAGRPIISLLVFLISVFFFSINSNFLANYLDIKNVDVRPSVSSTLTVINGALKENPILGIGPNRFSAAWSMHKPTAINQTIFWDANFNFGFGLIPSLLATTGILGILSWLLLAVFILLSILKAAANAIKIKNTALNYLLLSSAAAAAYLLIFNFVYVPSLAPLALFFVLIGVLVGSQALAKLIKTPIFSFLNDPRLSFFSILLIIAVMVLTGFLGYKSVKKFTSIVFYERAVTAETLDRAEEKIIKALSLNKSDLYFRSLSDVYLLKMNNLLQEGQLGEADKKILQDIISRAEASAELGVEFDKTNYQNWLSLGAVYENVLPLSVEGAYEAAGKALFEAGRLAPNNPVVDLRLGLLEAAGDNFDGAKKYFEQALAKKPDYAEASRYIQYIEGLGKDNNGQENTTINQ</sequence>
<dbReference type="AlphaFoldDB" id="A0A1F6VIW8"/>
<evidence type="ECO:0000256" key="1">
    <source>
        <dbReference type="PROSITE-ProRule" id="PRU00339"/>
    </source>
</evidence>
<gene>
    <name evidence="3" type="ORF">A2824_03525</name>
</gene>
<dbReference type="PANTHER" id="PTHR37422:SF13">
    <property type="entry name" value="LIPOPOLYSACCHARIDE BIOSYNTHESIS PROTEIN PA4999-RELATED"/>
    <property type="match status" value="1"/>
</dbReference>
<dbReference type="InterPro" id="IPR011990">
    <property type="entry name" value="TPR-like_helical_dom_sf"/>
</dbReference>
<dbReference type="EMBL" id="MFTT01000024">
    <property type="protein sequence ID" value="OGI69508.1"/>
    <property type="molecule type" value="Genomic_DNA"/>
</dbReference>
<proteinExistence type="predicted"/>
<feature type="transmembrane region" description="Helical" evidence="2">
    <location>
        <begin position="407"/>
        <end position="427"/>
    </location>
</feature>
<keyword evidence="2" id="KW-0472">Membrane</keyword>
<dbReference type="InterPro" id="IPR051533">
    <property type="entry name" value="WaaL-like"/>
</dbReference>
<accession>A0A1F6VIW8</accession>
<dbReference type="PROSITE" id="PS50005">
    <property type="entry name" value="TPR"/>
    <property type="match status" value="1"/>
</dbReference>
<organism evidence="3 4">
    <name type="scientific">Candidatus Nomurabacteria bacterium RIFCSPHIGHO2_01_FULL_42_16</name>
    <dbReference type="NCBI Taxonomy" id="1801743"/>
    <lineage>
        <taxon>Bacteria</taxon>
        <taxon>Candidatus Nomuraibacteriota</taxon>
    </lineage>
</organism>